<dbReference type="SMART" id="SM00028">
    <property type="entry name" value="TPR"/>
    <property type="match status" value="3"/>
</dbReference>
<feature type="transmembrane region" description="Helical" evidence="3">
    <location>
        <begin position="41"/>
        <end position="60"/>
    </location>
</feature>
<dbReference type="EMBL" id="SJPZ01000001">
    <property type="protein sequence ID" value="TWU65350.1"/>
    <property type="molecule type" value="Genomic_DNA"/>
</dbReference>
<dbReference type="PANTHER" id="PTHR44809">
    <property type="match status" value="1"/>
</dbReference>
<dbReference type="InterPro" id="IPR052943">
    <property type="entry name" value="TMTC_O-mannosyl-trnsfr"/>
</dbReference>
<keyword evidence="1" id="KW-0802">TPR repeat</keyword>
<dbReference type="Gene3D" id="1.25.40.10">
    <property type="entry name" value="Tetratricopeptide repeat domain"/>
    <property type="match status" value="1"/>
</dbReference>
<feature type="repeat" description="TPR" evidence="1">
    <location>
        <begin position="199"/>
        <end position="232"/>
    </location>
</feature>
<dbReference type="InterPro" id="IPR011990">
    <property type="entry name" value="TPR-like_helical_dom_sf"/>
</dbReference>
<sequence>MNRKRNPPGRQASQVAGDKDADRGNDPESPTTKPRSSPGRLLVLGVALVALLVVAVLWGIGRWDAKVESQYDNLLASQQYDAAAEVMQRRVWPLSPAEQAVKRARIARLKLQYTLADQTLAAVDAEPGEYPRLDREADLLRLQETGEASSSKLQRLLEGAPDDTNALFEAWTIGQLNTQNFAAAGGVLSQWMQSEPSQATPRFYMGAMLNTQSDYVTAETYFREALRLDPDFDNARLGLIEVLARQNRQDVALPIAKRLIRRRPDDAEALMWRAQLLTDLNRPAEAEPDLRQALRLQPELYDARLMLGKTLLQQGRAQEAKETLLPILQTFEKDVATLYLLARCDAQLGATTDSDQWLDQYVQAKALKRSLFHRTQKMNERLRQGVQATPDQLNQMARDHMAADWKAALPWLRDMADKDQARRWRLVYFQASGNANAEEEIRLQID</sequence>
<evidence type="ECO:0000256" key="3">
    <source>
        <dbReference type="SAM" id="Phobius"/>
    </source>
</evidence>
<dbReference type="Pfam" id="PF14559">
    <property type="entry name" value="TPR_19"/>
    <property type="match status" value="2"/>
</dbReference>
<keyword evidence="3" id="KW-1133">Transmembrane helix</keyword>
<evidence type="ECO:0000256" key="1">
    <source>
        <dbReference type="PROSITE-ProRule" id="PRU00339"/>
    </source>
</evidence>
<protein>
    <submittedName>
        <fullName evidence="4">Tetratricopeptide repeat protein</fullName>
    </submittedName>
</protein>
<evidence type="ECO:0000256" key="2">
    <source>
        <dbReference type="SAM" id="MobiDB-lite"/>
    </source>
</evidence>
<evidence type="ECO:0000313" key="5">
    <source>
        <dbReference type="Proteomes" id="UP000316476"/>
    </source>
</evidence>
<dbReference type="PANTHER" id="PTHR44809:SF1">
    <property type="entry name" value="PROTEIN O-MANNOSYL-TRANSFERASE TMTC1"/>
    <property type="match status" value="1"/>
</dbReference>
<dbReference type="RefSeq" id="WP_146411230.1">
    <property type="nucleotide sequence ID" value="NZ_SJPZ01000001.1"/>
</dbReference>
<dbReference type="PROSITE" id="PS50005">
    <property type="entry name" value="TPR"/>
    <property type="match status" value="1"/>
</dbReference>
<evidence type="ECO:0000313" key="4">
    <source>
        <dbReference type="EMBL" id="TWU65350.1"/>
    </source>
</evidence>
<feature type="region of interest" description="Disordered" evidence="2">
    <location>
        <begin position="1"/>
        <end position="37"/>
    </location>
</feature>
<comment type="caution">
    <text evidence="4">The sequence shown here is derived from an EMBL/GenBank/DDBJ whole genome shotgun (WGS) entry which is preliminary data.</text>
</comment>
<keyword evidence="3" id="KW-0812">Transmembrane</keyword>
<dbReference type="InterPro" id="IPR019734">
    <property type="entry name" value="TPR_rpt"/>
</dbReference>
<feature type="compositionally biased region" description="Basic and acidic residues" evidence="2">
    <location>
        <begin position="17"/>
        <end position="26"/>
    </location>
</feature>
<name>A0A5C6FV63_9PLAN</name>
<accession>A0A5C6FV63</accession>
<proteinExistence type="predicted"/>
<organism evidence="4 5">
    <name type="scientific">Crateriforma conspicua</name>
    <dbReference type="NCBI Taxonomy" id="2527996"/>
    <lineage>
        <taxon>Bacteria</taxon>
        <taxon>Pseudomonadati</taxon>
        <taxon>Planctomycetota</taxon>
        <taxon>Planctomycetia</taxon>
        <taxon>Planctomycetales</taxon>
        <taxon>Planctomycetaceae</taxon>
        <taxon>Crateriforma</taxon>
    </lineage>
</organism>
<gene>
    <name evidence="4" type="ORF">V7x_08970</name>
</gene>
<dbReference type="Proteomes" id="UP000316476">
    <property type="component" value="Unassembled WGS sequence"/>
</dbReference>
<dbReference type="OrthoDB" id="267414at2"/>
<dbReference type="AlphaFoldDB" id="A0A5C6FV63"/>
<dbReference type="SUPFAM" id="SSF48452">
    <property type="entry name" value="TPR-like"/>
    <property type="match status" value="1"/>
</dbReference>
<reference evidence="4 5" key="1">
    <citation type="submission" date="2019-02" db="EMBL/GenBank/DDBJ databases">
        <title>Deep-cultivation of Planctomycetes and their phenomic and genomic characterization uncovers novel biology.</title>
        <authorList>
            <person name="Wiegand S."/>
            <person name="Jogler M."/>
            <person name="Boedeker C."/>
            <person name="Pinto D."/>
            <person name="Vollmers J."/>
            <person name="Rivas-Marin E."/>
            <person name="Kohn T."/>
            <person name="Peeters S.H."/>
            <person name="Heuer A."/>
            <person name="Rast P."/>
            <person name="Oberbeckmann S."/>
            <person name="Bunk B."/>
            <person name="Jeske O."/>
            <person name="Meyerdierks A."/>
            <person name="Storesund J.E."/>
            <person name="Kallscheuer N."/>
            <person name="Luecker S."/>
            <person name="Lage O.M."/>
            <person name="Pohl T."/>
            <person name="Merkel B.J."/>
            <person name="Hornburger P."/>
            <person name="Mueller R.-W."/>
            <person name="Bruemmer F."/>
            <person name="Labrenz M."/>
            <person name="Spormann A.M."/>
            <person name="Op Den Camp H."/>
            <person name="Overmann J."/>
            <person name="Amann R."/>
            <person name="Jetten M.S.M."/>
            <person name="Mascher T."/>
            <person name="Medema M.H."/>
            <person name="Devos D.P."/>
            <person name="Kaster A.-K."/>
            <person name="Ovreas L."/>
            <person name="Rohde M."/>
            <person name="Galperin M.Y."/>
            <person name="Jogler C."/>
        </authorList>
    </citation>
    <scope>NUCLEOTIDE SEQUENCE [LARGE SCALE GENOMIC DNA]</scope>
    <source>
        <strain evidence="4 5">V7</strain>
    </source>
</reference>
<keyword evidence="3" id="KW-0472">Membrane</keyword>